<keyword evidence="1 3" id="KW-0378">Hydrolase</keyword>
<keyword evidence="4" id="KW-1185">Reference proteome</keyword>
<dbReference type="InterPro" id="IPR015797">
    <property type="entry name" value="NUDIX_hydrolase-like_dom_sf"/>
</dbReference>
<dbReference type="Gene3D" id="3.90.79.10">
    <property type="entry name" value="Nucleoside Triphosphate Pyrophosphohydrolase"/>
    <property type="match status" value="1"/>
</dbReference>
<name>A0A7T7S2J3_9ACTO</name>
<dbReference type="KEGG" id="awe:JG540_04405"/>
<dbReference type="SUPFAM" id="SSF55811">
    <property type="entry name" value="Nudix"/>
    <property type="match status" value="1"/>
</dbReference>
<reference evidence="3 4" key="1">
    <citation type="submission" date="2020-12" db="EMBL/GenBank/DDBJ databases">
        <authorList>
            <person name="Zhou J."/>
        </authorList>
    </citation>
    <scope>NUCLEOTIDE SEQUENCE [LARGE SCALE GENOMIC DNA]</scope>
    <source>
        <strain evidence="3 4">CCUG 61299</strain>
    </source>
</reference>
<feature type="domain" description="Nudix hydrolase" evidence="2">
    <location>
        <begin position="48"/>
        <end position="196"/>
    </location>
</feature>
<gene>
    <name evidence="3" type="ORF">JG540_04405</name>
</gene>
<dbReference type="Proteomes" id="UP000595895">
    <property type="component" value="Chromosome"/>
</dbReference>
<proteinExistence type="predicted"/>
<evidence type="ECO:0000256" key="1">
    <source>
        <dbReference type="ARBA" id="ARBA00022801"/>
    </source>
</evidence>
<accession>A0A7T7S2J3</accession>
<dbReference type="GO" id="GO:0005829">
    <property type="term" value="C:cytosol"/>
    <property type="evidence" value="ECO:0007669"/>
    <property type="project" value="TreeGrafter"/>
</dbReference>
<dbReference type="RefSeq" id="WP_200277576.1">
    <property type="nucleotide sequence ID" value="NZ_CP066802.1"/>
</dbReference>
<dbReference type="PROSITE" id="PS51462">
    <property type="entry name" value="NUDIX"/>
    <property type="match status" value="1"/>
</dbReference>
<dbReference type="GO" id="GO:0019693">
    <property type="term" value="P:ribose phosphate metabolic process"/>
    <property type="evidence" value="ECO:0007669"/>
    <property type="project" value="TreeGrafter"/>
</dbReference>
<dbReference type="EMBL" id="CP066802">
    <property type="protein sequence ID" value="QQM68086.1"/>
    <property type="molecule type" value="Genomic_DNA"/>
</dbReference>
<evidence type="ECO:0000313" key="3">
    <source>
        <dbReference type="EMBL" id="QQM68086.1"/>
    </source>
</evidence>
<organism evidence="3 4">
    <name type="scientific">Actinomyces weissii</name>
    <dbReference type="NCBI Taxonomy" id="675090"/>
    <lineage>
        <taxon>Bacteria</taxon>
        <taxon>Bacillati</taxon>
        <taxon>Actinomycetota</taxon>
        <taxon>Actinomycetes</taxon>
        <taxon>Actinomycetales</taxon>
        <taxon>Actinomycetaceae</taxon>
        <taxon>Actinomyces</taxon>
    </lineage>
</organism>
<dbReference type="Pfam" id="PF00293">
    <property type="entry name" value="NUDIX"/>
    <property type="match status" value="1"/>
</dbReference>
<protein>
    <submittedName>
        <fullName evidence="3">NUDIX hydrolase</fullName>
    </submittedName>
</protein>
<dbReference type="GO" id="GO:0006753">
    <property type="term" value="P:nucleoside phosphate metabolic process"/>
    <property type="evidence" value="ECO:0007669"/>
    <property type="project" value="TreeGrafter"/>
</dbReference>
<dbReference type="InterPro" id="IPR000086">
    <property type="entry name" value="NUDIX_hydrolase_dom"/>
</dbReference>
<sequence>MGELRDQQDLSREVTGTERVWSGPVFAVDADLVRLDPRSQPVARQVVAHDNAVAVVALREGAGSSQPGGAPEVLMIRQYRHPVRACLWEVPAGLQDVVGEPAVEAARRELAEETDLGARRWDVLVDVYASPGFCTEAVRVFLAREVYELPLDQRVVREAEEAELVPTWVPLEQAVQAALAGQLHNCSTVAGILAAERCRSRGWEGLREADSPWLTSPVAFRN</sequence>
<dbReference type="PANTHER" id="PTHR11839:SF31">
    <property type="entry name" value="ADP-RIBOSE PYROPHOSPHATASE"/>
    <property type="match status" value="1"/>
</dbReference>
<dbReference type="CDD" id="cd24158">
    <property type="entry name" value="NUDIX_ADPRase_Rv1700"/>
    <property type="match status" value="1"/>
</dbReference>
<dbReference type="GO" id="GO:0016787">
    <property type="term" value="F:hydrolase activity"/>
    <property type="evidence" value="ECO:0007669"/>
    <property type="project" value="UniProtKB-KW"/>
</dbReference>
<evidence type="ECO:0000313" key="4">
    <source>
        <dbReference type="Proteomes" id="UP000595895"/>
    </source>
</evidence>
<dbReference type="AlphaFoldDB" id="A0A7T7S2J3"/>
<dbReference type="PANTHER" id="PTHR11839">
    <property type="entry name" value="UDP/ADP-SUGAR PYROPHOSPHATASE"/>
    <property type="match status" value="1"/>
</dbReference>
<evidence type="ECO:0000259" key="2">
    <source>
        <dbReference type="PROSITE" id="PS51462"/>
    </source>
</evidence>